<organism evidence="4 5">
    <name type="scientific">Buchnera aphidicola subsp. Schlechtendalia chinensis</name>
    <dbReference type="NCBI Taxonomy" id="118110"/>
    <lineage>
        <taxon>Bacteria</taxon>
        <taxon>Pseudomonadati</taxon>
        <taxon>Pseudomonadota</taxon>
        <taxon>Gammaproteobacteria</taxon>
        <taxon>Enterobacterales</taxon>
        <taxon>Erwiniaceae</taxon>
        <taxon>Buchnera</taxon>
    </lineage>
</organism>
<comment type="similarity">
    <text evidence="2">Belongs to the YbaB/EbfC family.</text>
</comment>
<dbReference type="HAMAP" id="MF_00274">
    <property type="entry name" value="DNA_YbaB_EbfC"/>
    <property type="match status" value="1"/>
</dbReference>
<dbReference type="PANTHER" id="PTHR33449:SF1">
    <property type="entry name" value="NUCLEOID-ASSOCIATED PROTEIN YBAB"/>
    <property type="match status" value="1"/>
</dbReference>
<dbReference type="Gene3D" id="3.30.1310.10">
    <property type="entry name" value="Nucleoid-associated protein YbaB-like domain"/>
    <property type="match status" value="1"/>
</dbReference>
<sequence length="110" mass="12390">MFSNNGLNNLMQQAQEIQEKMQRIRKEVSSIEVTGESGAGIVKVTLIGTNNCKKIEIDSTLIVKNEKIILEDLIVAAFNDAIRKMSELRKKKMSSISSEIPFNRELDTSF</sequence>
<dbReference type="SUPFAM" id="SSF82607">
    <property type="entry name" value="YbaB-like"/>
    <property type="match status" value="1"/>
</dbReference>
<feature type="coiled-coil region" evidence="3">
    <location>
        <begin position="7"/>
        <end position="34"/>
    </location>
</feature>
<dbReference type="Pfam" id="PF02575">
    <property type="entry name" value="YbaB_DNA_bd"/>
    <property type="match status" value="1"/>
</dbReference>
<accession>A0A172WE05</accession>
<dbReference type="AlphaFoldDB" id="A0A172WE05"/>
<dbReference type="InterPro" id="IPR036894">
    <property type="entry name" value="YbaB-like_sf"/>
</dbReference>
<dbReference type="PATRIC" id="fig|118110.3.peg.439"/>
<evidence type="ECO:0000256" key="1">
    <source>
        <dbReference type="ARBA" id="ARBA00023125"/>
    </source>
</evidence>
<dbReference type="EMBL" id="CP011299">
    <property type="protein sequence ID" value="ANF17191.1"/>
    <property type="molecule type" value="Genomic_DNA"/>
</dbReference>
<evidence type="ECO:0000256" key="3">
    <source>
        <dbReference type="SAM" id="Coils"/>
    </source>
</evidence>
<dbReference type="InterPro" id="IPR004401">
    <property type="entry name" value="YbaB/EbfC"/>
</dbReference>
<name>A0A172WE05_BUCSC</name>
<evidence type="ECO:0000256" key="2">
    <source>
        <dbReference type="HAMAP-Rule" id="MF_00274"/>
    </source>
</evidence>
<proteinExistence type="inferred from homology"/>
<reference evidence="4 5" key="1">
    <citation type="submission" date="2015-04" db="EMBL/GenBank/DDBJ databases">
        <title>Buchnera aphidicola assembly.</title>
        <authorList>
            <person name="Zhang Y."/>
        </authorList>
    </citation>
    <scope>NUCLEOTIDE SEQUENCE [LARGE SCALE GENOMIC DNA]</scope>
    <source>
        <strain evidence="4 5">SC</strain>
    </source>
</reference>
<protein>
    <recommendedName>
        <fullName evidence="2">Nucleoid-associated protein XW81_02200</fullName>
    </recommendedName>
</protein>
<keyword evidence="5" id="KW-1185">Reference proteome</keyword>
<comment type="function">
    <text evidence="2">Binds to DNA and alters its conformation. May be involved in regulation of gene expression, nucleoid organization and DNA protection.</text>
</comment>
<dbReference type="GO" id="GO:0043590">
    <property type="term" value="C:bacterial nucleoid"/>
    <property type="evidence" value="ECO:0007669"/>
    <property type="project" value="UniProtKB-UniRule"/>
</dbReference>
<dbReference type="OrthoDB" id="9808738at2"/>
<dbReference type="RefSeq" id="WP_075474316.1">
    <property type="nucleotide sequence ID" value="NZ_CP011299.1"/>
</dbReference>
<dbReference type="PIRSF" id="PIRSF004555">
    <property type="entry name" value="UCP004555"/>
    <property type="match status" value="1"/>
</dbReference>
<comment type="subunit">
    <text evidence="2">Homodimer.</text>
</comment>
<keyword evidence="1 2" id="KW-0238">DNA-binding</keyword>
<keyword evidence="3" id="KW-0175">Coiled coil</keyword>
<dbReference type="NCBIfam" id="TIGR00103">
    <property type="entry name" value="DNA_YbaB_EbfC"/>
    <property type="match status" value="1"/>
</dbReference>
<dbReference type="GO" id="GO:0003677">
    <property type="term" value="F:DNA binding"/>
    <property type="evidence" value="ECO:0007669"/>
    <property type="project" value="UniProtKB-UniRule"/>
</dbReference>
<dbReference type="Proteomes" id="UP000077654">
    <property type="component" value="Chromosome"/>
</dbReference>
<dbReference type="PANTHER" id="PTHR33449">
    <property type="entry name" value="NUCLEOID-ASSOCIATED PROTEIN YBAB"/>
    <property type="match status" value="1"/>
</dbReference>
<keyword evidence="2" id="KW-0963">Cytoplasm</keyword>
<dbReference type="GO" id="GO:0005829">
    <property type="term" value="C:cytosol"/>
    <property type="evidence" value="ECO:0007669"/>
    <property type="project" value="TreeGrafter"/>
</dbReference>
<comment type="subcellular location">
    <subcellularLocation>
        <location evidence="2">Cytoplasm</location>
        <location evidence="2">Nucleoid</location>
    </subcellularLocation>
</comment>
<gene>
    <name evidence="4" type="ORF">XW81_02200</name>
</gene>
<evidence type="ECO:0000313" key="4">
    <source>
        <dbReference type="EMBL" id="ANF17191.1"/>
    </source>
</evidence>
<dbReference type="STRING" id="118110.XW81_02200"/>
<evidence type="ECO:0000313" key="5">
    <source>
        <dbReference type="Proteomes" id="UP000077654"/>
    </source>
</evidence>